<sequence length="428" mass="47783">MDFPTEYATAINDKNSENGEVTHLQGTPISDRVSVKTPSPMPISQVDGSHTQPDTYTPTLARSGASNKVSEHGHIDLIMKEANKDRAKTSPIVNGDGVYTFLPATKAGLAPNFSYPTVGSTLYNRQTVERLQNQVELNENMYPYPLMVNGEKGSSHLSNGVTKDSSSSLYSKDSLYRPPTPPQNGKGHTRKTLVGVPTSPHQVNHSATIASQEMMIHELHDTISTLRNRVVELEDSVVPHLSARLERRNKKISELQSRIPELQEEVIDLKIAIDFGNKVLGGCWVREWEVWRTLAQITEKRRIRSNGLLYRLFACPRTLDYRDLEGGDMPTGYEWQIFANGPNPTGSERVLAHMRGDRRQRVDSALTRRDSGGSLSNRELDALYLMAGQNLRILKDDLGEMVRLVQGCKRVAITGIQDIEPADGWREV</sequence>
<evidence type="ECO:0000256" key="2">
    <source>
        <dbReference type="SAM" id="MobiDB-lite"/>
    </source>
</evidence>
<keyword evidence="4" id="KW-1185">Reference proteome</keyword>
<dbReference type="EMBL" id="ML977500">
    <property type="protein sequence ID" value="KAF2132672.1"/>
    <property type="molecule type" value="Genomic_DNA"/>
</dbReference>
<feature type="region of interest" description="Disordered" evidence="2">
    <location>
        <begin position="1"/>
        <end position="68"/>
    </location>
</feature>
<feature type="compositionally biased region" description="Low complexity" evidence="2">
    <location>
        <begin position="163"/>
        <end position="173"/>
    </location>
</feature>
<dbReference type="RefSeq" id="XP_033527059.1">
    <property type="nucleotide sequence ID" value="XM_033662301.1"/>
</dbReference>
<feature type="coiled-coil region" evidence="1">
    <location>
        <begin position="216"/>
        <end position="272"/>
    </location>
</feature>
<dbReference type="GeneID" id="54402733"/>
<protein>
    <submittedName>
        <fullName evidence="3">Uncharacterized protein</fullName>
    </submittedName>
</protein>
<dbReference type="Proteomes" id="UP000799771">
    <property type="component" value="Unassembled WGS sequence"/>
</dbReference>
<accession>A0A6A6AL24</accession>
<keyword evidence="1" id="KW-0175">Coiled coil</keyword>
<dbReference type="OrthoDB" id="3684136at2759"/>
<dbReference type="AlphaFoldDB" id="A0A6A6AL24"/>
<feature type="compositionally biased region" description="Polar residues" evidence="2">
    <location>
        <begin position="46"/>
        <end position="68"/>
    </location>
</feature>
<evidence type="ECO:0000313" key="4">
    <source>
        <dbReference type="Proteomes" id="UP000799771"/>
    </source>
</evidence>
<evidence type="ECO:0000313" key="3">
    <source>
        <dbReference type="EMBL" id="KAF2132672.1"/>
    </source>
</evidence>
<gene>
    <name evidence="3" type="ORF">P153DRAFT_169537</name>
</gene>
<evidence type="ECO:0000256" key="1">
    <source>
        <dbReference type="SAM" id="Coils"/>
    </source>
</evidence>
<name>A0A6A6AL24_9PLEO</name>
<organism evidence="3 4">
    <name type="scientific">Dothidotthia symphoricarpi CBS 119687</name>
    <dbReference type="NCBI Taxonomy" id="1392245"/>
    <lineage>
        <taxon>Eukaryota</taxon>
        <taxon>Fungi</taxon>
        <taxon>Dikarya</taxon>
        <taxon>Ascomycota</taxon>
        <taxon>Pezizomycotina</taxon>
        <taxon>Dothideomycetes</taxon>
        <taxon>Pleosporomycetidae</taxon>
        <taxon>Pleosporales</taxon>
        <taxon>Dothidotthiaceae</taxon>
        <taxon>Dothidotthia</taxon>
    </lineage>
</organism>
<proteinExistence type="predicted"/>
<reference evidence="3" key="1">
    <citation type="journal article" date="2020" name="Stud. Mycol.">
        <title>101 Dothideomycetes genomes: a test case for predicting lifestyles and emergence of pathogens.</title>
        <authorList>
            <person name="Haridas S."/>
            <person name="Albert R."/>
            <person name="Binder M."/>
            <person name="Bloem J."/>
            <person name="Labutti K."/>
            <person name="Salamov A."/>
            <person name="Andreopoulos B."/>
            <person name="Baker S."/>
            <person name="Barry K."/>
            <person name="Bills G."/>
            <person name="Bluhm B."/>
            <person name="Cannon C."/>
            <person name="Castanera R."/>
            <person name="Culley D."/>
            <person name="Daum C."/>
            <person name="Ezra D."/>
            <person name="Gonzalez J."/>
            <person name="Henrissat B."/>
            <person name="Kuo A."/>
            <person name="Liang C."/>
            <person name="Lipzen A."/>
            <person name="Lutzoni F."/>
            <person name="Magnuson J."/>
            <person name="Mondo S."/>
            <person name="Nolan M."/>
            <person name="Ohm R."/>
            <person name="Pangilinan J."/>
            <person name="Park H.-J."/>
            <person name="Ramirez L."/>
            <person name="Alfaro M."/>
            <person name="Sun H."/>
            <person name="Tritt A."/>
            <person name="Yoshinaga Y."/>
            <person name="Zwiers L.-H."/>
            <person name="Turgeon B."/>
            <person name="Goodwin S."/>
            <person name="Spatafora J."/>
            <person name="Crous P."/>
            <person name="Grigoriev I."/>
        </authorList>
    </citation>
    <scope>NUCLEOTIDE SEQUENCE</scope>
    <source>
        <strain evidence="3">CBS 119687</strain>
    </source>
</reference>
<feature type="region of interest" description="Disordered" evidence="2">
    <location>
        <begin position="153"/>
        <end position="202"/>
    </location>
</feature>